<proteinExistence type="predicted"/>
<dbReference type="Proteomes" id="UP000594205">
    <property type="component" value="Chromosome"/>
</dbReference>
<keyword evidence="2" id="KW-1185">Reference proteome</keyword>
<evidence type="ECO:0000313" key="2">
    <source>
        <dbReference type="Proteomes" id="UP000594205"/>
    </source>
</evidence>
<dbReference type="EMBL" id="CP063373">
    <property type="protein sequence ID" value="QOV35924.1"/>
    <property type="molecule type" value="Genomic_DNA"/>
</dbReference>
<organism evidence="1 2">
    <name type="scientific">Streptomyces ferrugineus</name>
    <dbReference type="NCBI Taxonomy" id="1413221"/>
    <lineage>
        <taxon>Bacteria</taxon>
        <taxon>Bacillati</taxon>
        <taxon>Actinomycetota</taxon>
        <taxon>Actinomycetes</taxon>
        <taxon>Kitasatosporales</taxon>
        <taxon>Streptomycetaceae</taxon>
        <taxon>Streptomyces</taxon>
    </lineage>
</organism>
<reference evidence="1 2" key="1">
    <citation type="submission" date="2020-10" db="EMBL/GenBank/DDBJ databases">
        <title>Streptomyces ferrugineus complate genome analysis.</title>
        <authorList>
            <person name="Anwar N."/>
        </authorList>
    </citation>
    <scope>NUCLEOTIDE SEQUENCE [LARGE SCALE GENOMIC DNA]</scope>
    <source>
        <strain evidence="1 2">CCTCC AA2014009</strain>
    </source>
</reference>
<name>A0A7M2SI05_9ACTN</name>
<evidence type="ECO:0000313" key="1">
    <source>
        <dbReference type="EMBL" id="QOV35924.1"/>
    </source>
</evidence>
<protein>
    <submittedName>
        <fullName evidence="1">Uncharacterized protein</fullName>
    </submittedName>
</protein>
<dbReference type="AlphaFoldDB" id="A0A7M2SI05"/>
<sequence length="110" mass="12353">MSVLGGAYFFIENERRDRYDNPSEDLIFEFIGELNLRDNGSFVVEPVLASVDWYVSISLLDSGEFETVYRCASRGEHRVVIGDSPSGLSYDVTVWIAGLPSSLKPIRTQN</sequence>
<dbReference type="RefSeq" id="WP_194041362.1">
    <property type="nucleotide sequence ID" value="NZ_CP063373.1"/>
</dbReference>
<gene>
    <name evidence="1" type="ORF">IM697_38790</name>
</gene>
<accession>A0A7M2SI05</accession>
<dbReference type="KEGG" id="sfeu:IM697_38790"/>